<organism evidence="1 2">
    <name type="scientific">Ficus carica</name>
    <name type="common">Common fig</name>
    <dbReference type="NCBI Taxonomy" id="3494"/>
    <lineage>
        <taxon>Eukaryota</taxon>
        <taxon>Viridiplantae</taxon>
        <taxon>Streptophyta</taxon>
        <taxon>Embryophyta</taxon>
        <taxon>Tracheophyta</taxon>
        <taxon>Spermatophyta</taxon>
        <taxon>Magnoliopsida</taxon>
        <taxon>eudicotyledons</taxon>
        <taxon>Gunneridae</taxon>
        <taxon>Pentapetalae</taxon>
        <taxon>rosids</taxon>
        <taxon>fabids</taxon>
        <taxon>Rosales</taxon>
        <taxon>Moraceae</taxon>
        <taxon>Ficeae</taxon>
        <taxon>Ficus</taxon>
    </lineage>
</organism>
<accession>A0AA88ACP8</accession>
<comment type="caution">
    <text evidence="1">The sequence shown here is derived from an EMBL/GenBank/DDBJ whole genome shotgun (WGS) entry which is preliminary data.</text>
</comment>
<dbReference type="AlphaFoldDB" id="A0AA88ACP8"/>
<sequence length="120" mass="13333">MRRECHPLLRERRIGLGGGRKQKWSHGLCSAEIETLGSICEAFVPPLPLNSLEGKDNLPIKAVQSFFSSSASQNPIPHEVAEILVKRAILEGWLILLKHDVGKERKSASKVVTTQVPYTH</sequence>
<proteinExistence type="predicted"/>
<keyword evidence="2" id="KW-1185">Reference proteome</keyword>
<reference evidence="1" key="1">
    <citation type="submission" date="2023-07" db="EMBL/GenBank/DDBJ databases">
        <title>draft genome sequence of fig (Ficus carica).</title>
        <authorList>
            <person name="Takahashi T."/>
            <person name="Nishimura K."/>
        </authorList>
    </citation>
    <scope>NUCLEOTIDE SEQUENCE</scope>
</reference>
<protein>
    <submittedName>
        <fullName evidence="1">Uncharacterized protein</fullName>
    </submittedName>
</protein>
<dbReference type="Gramene" id="FCD_00032174-RA">
    <property type="protein sequence ID" value="FCD_00032174-RA:cds"/>
    <property type="gene ID" value="FCD_00032174"/>
</dbReference>
<dbReference type="Proteomes" id="UP001187192">
    <property type="component" value="Unassembled WGS sequence"/>
</dbReference>
<gene>
    <name evidence="1" type="ORF">TIFTF001_022508</name>
</gene>
<name>A0AA88ACP8_FICCA</name>
<evidence type="ECO:0000313" key="2">
    <source>
        <dbReference type="Proteomes" id="UP001187192"/>
    </source>
</evidence>
<evidence type="ECO:0000313" key="1">
    <source>
        <dbReference type="EMBL" id="GMN53369.1"/>
    </source>
</evidence>
<dbReference type="EMBL" id="BTGU01000046">
    <property type="protein sequence ID" value="GMN53369.1"/>
    <property type="molecule type" value="Genomic_DNA"/>
</dbReference>